<proteinExistence type="predicted"/>
<reference evidence="1" key="1">
    <citation type="submission" date="2023-08" db="EMBL/GenBank/DDBJ databases">
        <title>Comparative genomics and taxonomic characterization of three novel marine species of genus Marivirga.</title>
        <authorList>
            <person name="Muhammad N."/>
            <person name="Kim S.-G."/>
        </authorList>
    </citation>
    <scope>NUCLEOTIDE SEQUENCE</scope>
    <source>
        <strain evidence="1">BKB1-2</strain>
    </source>
</reference>
<dbReference type="AlphaFoldDB" id="A0AA49GBZ7"/>
<dbReference type="RefSeq" id="WP_302124227.1">
    <property type="nucleotide sequence ID" value="NZ_CP129968.2"/>
</dbReference>
<organism evidence="1">
    <name type="scientific">Marivirga arenosa</name>
    <dbReference type="NCBI Taxonomy" id="3059076"/>
    <lineage>
        <taxon>Bacteria</taxon>
        <taxon>Pseudomonadati</taxon>
        <taxon>Bacteroidota</taxon>
        <taxon>Cytophagia</taxon>
        <taxon>Cytophagales</taxon>
        <taxon>Marivirgaceae</taxon>
        <taxon>Marivirga</taxon>
    </lineage>
</organism>
<dbReference type="EMBL" id="CP129968">
    <property type="protein sequence ID" value="WKK79934.1"/>
    <property type="molecule type" value="Genomic_DNA"/>
</dbReference>
<gene>
    <name evidence="1" type="ORF">QYS47_22160</name>
</gene>
<dbReference type="KEGG" id="marp:QYS47_22160"/>
<sequence length="139" mass="16165">MKYILTVIILGTIIQSEPKIEGKWKIQSYGAIDNIKLSPAYTFGDPDTKEQIDELFRLMLEKGEYHFQNDTLIYTDIEKQKLVKRRAIYKNKDGILTITEIDRPYERQAEIYHLSNDSLIVLPIIEGKSGSKLIFKKVK</sequence>
<accession>A0AA49GBZ7</accession>
<dbReference type="Proteomes" id="UP001232019">
    <property type="component" value="Chromosome"/>
</dbReference>
<evidence type="ECO:0008006" key="2">
    <source>
        <dbReference type="Google" id="ProtNLM"/>
    </source>
</evidence>
<evidence type="ECO:0000313" key="1">
    <source>
        <dbReference type="EMBL" id="WKK79934.1"/>
    </source>
</evidence>
<protein>
    <recommendedName>
        <fullName evidence="2">Lipocalin-like domain-containing protein</fullName>
    </recommendedName>
</protein>
<name>A0AA49GBZ7_9BACT</name>